<dbReference type="Proteomes" id="UP000274358">
    <property type="component" value="Unassembled WGS sequence"/>
</dbReference>
<name>A0A432M1V5_9GAMM</name>
<dbReference type="AlphaFoldDB" id="A0A432M1V5"/>
<reference evidence="1 2" key="1">
    <citation type="submission" date="2018-12" db="EMBL/GenBank/DDBJ databases">
        <title>Dyella dinghuensis sp. nov. DHOA06 and Dyella choica sp. nov. 4M-K27, isolated from forest soil.</title>
        <authorList>
            <person name="Qiu L.-H."/>
            <person name="Gao Z.-H."/>
        </authorList>
    </citation>
    <scope>NUCLEOTIDE SEQUENCE [LARGE SCALE GENOMIC DNA]</scope>
    <source>
        <strain evidence="1 2">4M-K27</strain>
    </source>
</reference>
<proteinExistence type="predicted"/>
<gene>
    <name evidence="1" type="ORF">EKH80_19155</name>
</gene>
<evidence type="ECO:0000313" key="1">
    <source>
        <dbReference type="EMBL" id="RUL71123.1"/>
    </source>
</evidence>
<dbReference type="OrthoDB" id="9814791at2"/>
<keyword evidence="2" id="KW-1185">Reference proteome</keyword>
<dbReference type="EMBL" id="RYYV01000019">
    <property type="protein sequence ID" value="RUL71123.1"/>
    <property type="molecule type" value="Genomic_DNA"/>
</dbReference>
<protein>
    <recommendedName>
        <fullName evidence="3">DUF1579 domain-containing protein</fullName>
    </recommendedName>
</protein>
<organism evidence="1 2">
    <name type="scientific">Dyella choica</name>
    <dbReference type="NCBI Taxonomy" id="1927959"/>
    <lineage>
        <taxon>Bacteria</taxon>
        <taxon>Pseudomonadati</taxon>
        <taxon>Pseudomonadota</taxon>
        <taxon>Gammaproteobacteria</taxon>
        <taxon>Lysobacterales</taxon>
        <taxon>Rhodanobacteraceae</taxon>
        <taxon>Dyella</taxon>
    </lineage>
</organism>
<evidence type="ECO:0008006" key="3">
    <source>
        <dbReference type="Google" id="ProtNLM"/>
    </source>
</evidence>
<evidence type="ECO:0000313" key="2">
    <source>
        <dbReference type="Proteomes" id="UP000274358"/>
    </source>
</evidence>
<sequence length="174" mass="19639">MQSASNAGTTVAAERDGQHDFDFEFGRWKTHLSRLNRPLAGSKDWTEYDGISVVHKVWDGQANLLELDMKNAASHARVASFRLYNPVTRQWGLYFVNSRSGTIGVPTVGGFSNGRGVFYDKETLDGKPILVRFVITPRSSDAIHFEQAFSADDGKTWETNWIADDTRIRDRPDR</sequence>
<accession>A0A432M1V5</accession>
<comment type="caution">
    <text evidence="1">The sequence shown here is derived from an EMBL/GenBank/DDBJ whole genome shotgun (WGS) entry which is preliminary data.</text>
</comment>